<dbReference type="SUPFAM" id="SSF50985">
    <property type="entry name" value="RCC1/BLIP-II"/>
    <property type="match status" value="1"/>
</dbReference>
<name>X6LW85_RETFI</name>
<feature type="repeat" description="RCC1" evidence="2">
    <location>
        <begin position="40"/>
        <end position="90"/>
    </location>
</feature>
<dbReference type="InterPro" id="IPR000408">
    <property type="entry name" value="Reg_chr_condens"/>
</dbReference>
<proteinExistence type="predicted"/>
<dbReference type="AlphaFoldDB" id="X6LW85"/>
<evidence type="ECO:0000256" key="1">
    <source>
        <dbReference type="ARBA" id="ARBA00022737"/>
    </source>
</evidence>
<dbReference type="OrthoDB" id="1593081at2759"/>
<feature type="compositionally biased region" description="Polar residues" evidence="3">
    <location>
        <begin position="319"/>
        <end position="336"/>
    </location>
</feature>
<dbReference type="Proteomes" id="UP000023152">
    <property type="component" value="Unassembled WGS sequence"/>
</dbReference>
<organism evidence="4 5">
    <name type="scientific">Reticulomyxa filosa</name>
    <dbReference type="NCBI Taxonomy" id="46433"/>
    <lineage>
        <taxon>Eukaryota</taxon>
        <taxon>Sar</taxon>
        <taxon>Rhizaria</taxon>
        <taxon>Retaria</taxon>
        <taxon>Foraminifera</taxon>
        <taxon>Monothalamids</taxon>
        <taxon>Reticulomyxidae</taxon>
        <taxon>Reticulomyxa</taxon>
    </lineage>
</organism>
<gene>
    <name evidence="4" type="ORF">RFI_31187</name>
</gene>
<dbReference type="Pfam" id="PF00415">
    <property type="entry name" value="RCC1"/>
    <property type="match status" value="2"/>
</dbReference>
<keyword evidence="5" id="KW-1185">Reference proteome</keyword>
<reference evidence="4 5" key="1">
    <citation type="journal article" date="2013" name="Curr. Biol.">
        <title>The Genome of the Foraminiferan Reticulomyxa filosa.</title>
        <authorList>
            <person name="Glockner G."/>
            <person name="Hulsmann N."/>
            <person name="Schleicher M."/>
            <person name="Noegel A.A."/>
            <person name="Eichinger L."/>
            <person name="Gallinger C."/>
            <person name="Pawlowski J."/>
            <person name="Sierra R."/>
            <person name="Euteneuer U."/>
            <person name="Pillet L."/>
            <person name="Moustafa A."/>
            <person name="Platzer M."/>
            <person name="Groth M."/>
            <person name="Szafranski K."/>
            <person name="Schliwa M."/>
        </authorList>
    </citation>
    <scope>NUCLEOTIDE SEQUENCE [LARGE SCALE GENOMIC DNA]</scope>
</reference>
<keyword evidence="1" id="KW-0677">Repeat</keyword>
<evidence type="ECO:0000313" key="5">
    <source>
        <dbReference type="Proteomes" id="UP000023152"/>
    </source>
</evidence>
<comment type="caution">
    <text evidence="4">The sequence shown here is derived from an EMBL/GenBank/DDBJ whole genome shotgun (WGS) entry which is preliminary data.</text>
</comment>
<dbReference type="InterPro" id="IPR051210">
    <property type="entry name" value="Ub_ligase/GEF_domain"/>
</dbReference>
<dbReference type="EMBL" id="ASPP01027363">
    <property type="protein sequence ID" value="ETO06213.1"/>
    <property type="molecule type" value="Genomic_DNA"/>
</dbReference>
<sequence length="379" mass="42107">MCFCLSLFAESVDTNAYKSKLSWAKIECGVGYTLLLLSNGHVFACGRNEHGRMGIDAGPSEVTTPVQIRRLSKIIDISAAEYHSGFVSKKGELFTCGLGTLYRLGQANENTYWNPTLVPIGSEPNIANVECVQSRTFAITKDDSCCYLSLFLLLTIFFNKKKKKKGCVLMWGKEPVTETIYKEAKILQYLRAYRIRTVCGGKDFVIAMGHSTRTPVVVPKIVTNDSNAYSCSYTSNIAPSDIGAVISKATPFLPERHSFEVRGNYVTIAPSYSESFSSDASLIPPPLPPPLPPVPSFLLQRSSPNLYSNPTNLQNIAEQDESGQLSSPHASSFNSNEIHDEDDEKQHMTHETFAINYVTNKHQRQAVNIYKLFLIYLIC</sequence>
<protein>
    <submittedName>
        <fullName evidence="4">Uncharacterized protein</fullName>
    </submittedName>
</protein>
<dbReference type="PANTHER" id="PTHR22870">
    <property type="entry name" value="REGULATOR OF CHROMOSOME CONDENSATION"/>
    <property type="match status" value="1"/>
</dbReference>
<accession>X6LW85</accession>
<dbReference type="InterPro" id="IPR009091">
    <property type="entry name" value="RCC1/BLIP-II"/>
</dbReference>
<dbReference type="Gene3D" id="2.130.10.30">
    <property type="entry name" value="Regulator of chromosome condensation 1/beta-lactamase-inhibitor protein II"/>
    <property type="match status" value="1"/>
</dbReference>
<evidence type="ECO:0000256" key="3">
    <source>
        <dbReference type="SAM" id="MobiDB-lite"/>
    </source>
</evidence>
<dbReference type="PROSITE" id="PS50012">
    <property type="entry name" value="RCC1_3"/>
    <property type="match status" value="2"/>
</dbReference>
<evidence type="ECO:0000256" key="2">
    <source>
        <dbReference type="PROSITE-ProRule" id="PRU00235"/>
    </source>
</evidence>
<evidence type="ECO:0000313" key="4">
    <source>
        <dbReference type="EMBL" id="ETO06213.1"/>
    </source>
</evidence>
<feature type="region of interest" description="Disordered" evidence="3">
    <location>
        <begin position="319"/>
        <end position="346"/>
    </location>
</feature>
<dbReference type="PANTHER" id="PTHR22870:SF408">
    <property type="entry name" value="OS09G0560450 PROTEIN"/>
    <property type="match status" value="1"/>
</dbReference>
<feature type="repeat" description="RCC1" evidence="2">
    <location>
        <begin position="91"/>
        <end position="142"/>
    </location>
</feature>